<dbReference type="InterPro" id="IPR027417">
    <property type="entry name" value="P-loop_NTPase"/>
</dbReference>
<dbReference type="EMBL" id="KX711616">
    <property type="protein sequence ID" value="APB62295.1"/>
    <property type="molecule type" value="Genomic_DNA"/>
</dbReference>
<dbReference type="AlphaFoldDB" id="A0A1J0AKN2"/>
<evidence type="ECO:0000313" key="3">
    <source>
        <dbReference type="EMBL" id="APB62295.1"/>
    </source>
</evidence>
<dbReference type="PANTHER" id="PTHR30486">
    <property type="entry name" value="TWITCHING MOTILITY PROTEIN PILT"/>
    <property type="match status" value="1"/>
</dbReference>
<evidence type="ECO:0000256" key="1">
    <source>
        <dbReference type="ARBA" id="ARBA00006611"/>
    </source>
</evidence>
<reference evidence="3" key="1">
    <citation type="journal article" date="2002" name="Mikrobiologiia">
        <title>Soil strain of Bacillus subtilis harboring a large plasmid that mediates high-frequency conjugal mobilization.</title>
        <authorList>
            <person name="Lotareva O.V."/>
            <person name="Poluektova E.U."/>
            <person name="Titok M.A."/>
            <person name="Prozorov A.A."/>
        </authorList>
    </citation>
    <scope>NUCLEOTIDE SEQUENCE</scope>
    <source>
        <strain evidence="3">72</strain>
        <plasmid evidence="3">pBS72</plasmid>
    </source>
</reference>
<sequence length="379" mass="42852">MSNQVKLRKEEEELIDITNNSFLKPYLEDKDITDISFNGTDLRVQHNKKGRFIPAEQPKEDEVLSLAKRLADHSNKGFNNSKPILDLAYGNLRMNFVGDIVSPYGTTLAARSSRPALAIDDLTSITNEKVATLLDLLVKSEVGIAICGRTGTGKTEVLKKLMGSTDDSKKICLIEDTMDSHLKTLYPNKDINSYRVLLDKDRPEQTKVSYMDAVETGLRNNPDYLMISEIRNGDATEGLLEAALTDHAVMTSLHASEASGIVSRMISLYKTVRDKDEVLLGKDIVKNIPIGLHMVCEEKKGYVRYLKELVEFTGFDAEKGVQWNSIFKTRKEYDEKTQKYSKVYEYGSLSENLLNKLKDKEIYHLLPDEFKRKNLPLTA</sequence>
<comment type="similarity">
    <text evidence="1">Belongs to the GSP E family.</text>
</comment>
<gene>
    <name evidence="3" type="ORF">pBS72_0260</name>
</gene>
<dbReference type="SUPFAM" id="SSF52540">
    <property type="entry name" value="P-loop containing nucleoside triphosphate hydrolases"/>
    <property type="match status" value="1"/>
</dbReference>
<organism evidence="3">
    <name type="scientific">Bacillus subtilis</name>
    <dbReference type="NCBI Taxonomy" id="1423"/>
    <lineage>
        <taxon>Bacteria</taxon>
        <taxon>Bacillati</taxon>
        <taxon>Bacillota</taxon>
        <taxon>Bacilli</taxon>
        <taxon>Bacillales</taxon>
        <taxon>Bacillaceae</taxon>
        <taxon>Bacillus</taxon>
    </lineage>
</organism>
<reference evidence="3" key="2">
    <citation type="journal article" date="2003" name="Plasmid">
        <title>Bacillus subtilis soil isolates: plasmid replicon analysis and construction of a new theta-replicating vector.</title>
        <authorList>
            <person name="Titok M.A."/>
            <person name="Chapuis J."/>
            <person name="Selezneva Y.V."/>
            <person name="Lagodich A.V."/>
            <person name="Prokulevich V.A."/>
            <person name="Ehrlich S.D."/>
            <person name="Janniere L."/>
        </authorList>
    </citation>
    <scope>NUCLEOTIDE SEQUENCE</scope>
    <source>
        <strain evidence="3">72</strain>
        <plasmid evidence="3">pBS72</plasmid>
    </source>
</reference>
<dbReference type="CDD" id="cd01130">
    <property type="entry name" value="VirB11-like_ATPase"/>
    <property type="match status" value="1"/>
</dbReference>
<name>A0A1J0AKN2_BACIU</name>
<protein>
    <submittedName>
        <fullName evidence="3">Type IV secretory pathway ATPase VirB11</fullName>
    </submittedName>
</protein>
<accession>A0A1J0AKN2</accession>
<dbReference type="InterPro" id="IPR050921">
    <property type="entry name" value="T4SS_GSP_E_ATPase"/>
</dbReference>
<reference evidence="3" key="3">
    <citation type="journal article" date="2004" name="Mol. Biol. (Mosk.)">
        <title>The replication system of plasmids from Bacillus subtilis environmental isolates.</title>
        <authorList>
            <person name="Lagodich A.V."/>
            <person name="Shtaniuk Iu.V."/>
            <person name="Prozorov A.A."/>
            <person name="Titok M.A."/>
        </authorList>
    </citation>
    <scope>NUCLEOTIDE SEQUENCE</scope>
    <source>
        <strain evidence="3">72</strain>
        <plasmid evidence="3">pBS72</plasmid>
    </source>
</reference>
<dbReference type="RefSeq" id="WP_069479551.1">
    <property type="nucleotide sequence ID" value="NZ_BSEE01000009.1"/>
</dbReference>
<geneLocation type="plasmid" evidence="3">
    <name>pBS72</name>
</geneLocation>
<feature type="domain" description="Bacterial type II secretion system protein E" evidence="2">
    <location>
        <begin position="118"/>
        <end position="268"/>
    </location>
</feature>
<dbReference type="PANTHER" id="PTHR30486:SF6">
    <property type="entry name" value="TYPE IV PILUS RETRACTATION ATPASE PILT"/>
    <property type="match status" value="1"/>
</dbReference>
<dbReference type="InterPro" id="IPR001482">
    <property type="entry name" value="T2SS/T4SS_dom"/>
</dbReference>
<proteinExistence type="inferred from homology"/>
<dbReference type="Pfam" id="PF00437">
    <property type="entry name" value="T2SSE"/>
    <property type="match status" value="1"/>
</dbReference>
<reference evidence="3" key="5">
    <citation type="submission" date="2016-08" db="EMBL/GenBank/DDBJ databases">
        <authorList>
            <person name="Satsunkevich N.E."/>
            <person name="Valentovich L.N."/>
            <person name="Kolomiets E.I."/>
            <person name="Titok M.A."/>
        </authorList>
    </citation>
    <scope>NUCLEOTIDE SEQUENCE</scope>
    <source>
        <strain evidence="3">72</strain>
        <plasmid evidence="3">pBS72</plasmid>
    </source>
</reference>
<evidence type="ECO:0000259" key="2">
    <source>
        <dbReference type="Pfam" id="PF00437"/>
    </source>
</evidence>
<dbReference type="Gene3D" id="3.30.450.380">
    <property type="match status" value="1"/>
</dbReference>
<dbReference type="Gene3D" id="3.40.50.300">
    <property type="entry name" value="P-loop containing nucleotide triphosphate hydrolases"/>
    <property type="match status" value="1"/>
</dbReference>
<dbReference type="GO" id="GO:0016887">
    <property type="term" value="F:ATP hydrolysis activity"/>
    <property type="evidence" value="ECO:0007669"/>
    <property type="project" value="InterPro"/>
</dbReference>
<reference evidence="3" key="4">
    <citation type="journal article" date="2006" name="Microbiology">
        <title>The replicative polymerases PolC and DnaE are required for theta replication of the Bacillus subtilis plasmid pBS72.</title>
        <authorList>
            <person name="Titok M."/>
            <person name="Suski C."/>
            <person name="Dalmais B."/>
            <person name="Ehrlich S.D."/>
            <person name="Janniere L."/>
        </authorList>
    </citation>
    <scope>NUCLEOTIDE SEQUENCE</scope>
    <source>
        <strain evidence="3">72</strain>
        <plasmid evidence="3">pBS72</plasmid>
    </source>
</reference>
<keyword evidence="3" id="KW-0614">Plasmid</keyword>